<dbReference type="AlphaFoldDB" id="A0A4C2AE45"/>
<accession>A0A4C2AE45</accession>
<feature type="compositionally biased region" description="Polar residues" evidence="1">
    <location>
        <begin position="18"/>
        <end position="42"/>
    </location>
</feature>
<protein>
    <submittedName>
        <fullName evidence="2">Uncharacterized protein</fullName>
    </submittedName>
</protein>
<feature type="region of interest" description="Disordered" evidence="1">
    <location>
        <begin position="1"/>
        <end position="42"/>
    </location>
</feature>
<gene>
    <name evidence="2" type="ORF">EVAR_65916_1</name>
</gene>
<sequence length="103" mass="11522">MASDVGVIDSTELEPYKQPSNLKNNENGENLASTSNRPNTATLAVIKPNSASVISLSSDNEDTHTNLQTNNKNFVHLLLRVNCIVRQQMPTADMKRHHFYNKK</sequence>
<evidence type="ECO:0000313" key="2">
    <source>
        <dbReference type="EMBL" id="GBP97593.1"/>
    </source>
</evidence>
<dbReference type="EMBL" id="BGZK01002966">
    <property type="protein sequence ID" value="GBP97593.1"/>
    <property type="molecule type" value="Genomic_DNA"/>
</dbReference>
<proteinExistence type="predicted"/>
<organism evidence="2 3">
    <name type="scientific">Eumeta variegata</name>
    <name type="common">Bagworm moth</name>
    <name type="synonym">Eumeta japonica</name>
    <dbReference type="NCBI Taxonomy" id="151549"/>
    <lineage>
        <taxon>Eukaryota</taxon>
        <taxon>Metazoa</taxon>
        <taxon>Ecdysozoa</taxon>
        <taxon>Arthropoda</taxon>
        <taxon>Hexapoda</taxon>
        <taxon>Insecta</taxon>
        <taxon>Pterygota</taxon>
        <taxon>Neoptera</taxon>
        <taxon>Endopterygota</taxon>
        <taxon>Lepidoptera</taxon>
        <taxon>Glossata</taxon>
        <taxon>Ditrysia</taxon>
        <taxon>Tineoidea</taxon>
        <taxon>Psychidae</taxon>
        <taxon>Oiketicinae</taxon>
        <taxon>Eumeta</taxon>
    </lineage>
</organism>
<reference evidence="2 3" key="1">
    <citation type="journal article" date="2019" name="Commun. Biol.">
        <title>The bagworm genome reveals a unique fibroin gene that provides high tensile strength.</title>
        <authorList>
            <person name="Kono N."/>
            <person name="Nakamura H."/>
            <person name="Ohtoshi R."/>
            <person name="Tomita M."/>
            <person name="Numata K."/>
            <person name="Arakawa K."/>
        </authorList>
    </citation>
    <scope>NUCLEOTIDE SEQUENCE [LARGE SCALE GENOMIC DNA]</scope>
</reference>
<evidence type="ECO:0000313" key="3">
    <source>
        <dbReference type="Proteomes" id="UP000299102"/>
    </source>
</evidence>
<dbReference type="Proteomes" id="UP000299102">
    <property type="component" value="Unassembled WGS sequence"/>
</dbReference>
<comment type="caution">
    <text evidence="2">The sequence shown here is derived from an EMBL/GenBank/DDBJ whole genome shotgun (WGS) entry which is preliminary data.</text>
</comment>
<name>A0A4C2AE45_EUMVA</name>
<evidence type="ECO:0000256" key="1">
    <source>
        <dbReference type="SAM" id="MobiDB-lite"/>
    </source>
</evidence>
<keyword evidence="3" id="KW-1185">Reference proteome</keyword>